<name>A0A1Y2BEM1_9TREE</name>
<dbReference type="EMBL" id="MCFC01000007">
    <property type="protein sequence ID" value="ORY33146.1"/>
    <property type="molecule type" value="Genomic_DNA"/>
</dbReference>
<protein>
    <submittedName>
        <fullName evidence="2">Uncharacterized protein</fullName>
    </submittedName>
</protein>
<feature type="region of interest" description="Disordered" evidence="1">
    <location>
        <begin position="181"/>
        <end position="209"/>
    </location>
</feature>
<evidence type="ECO:0000256" key="1">
    <source>
        <dbReference type="SAM" id="MobiDB-lite"/>
    </source>
</evidence>
<reference evidence="2 3" key="1">
    <citation type="submission" date="2016-07" db="EMBL/GenBank/DDBJ databases">
        <title>Pervasive Adenine N6-methylation of Active Genes in Fungi.</title>
        <authorList>
            <consortium name="DOE Joint Genome Institute"/>
            <person name="Mondo S.J."/>
            <person name="Dannebaum R.O."/>
            <person name="Kuo R.C."/>
            <person name="Labutti K."/>
            <person name="Haridas S."/>
            <person name="Kuo A."/>
            <person name="Salamov A."/>
            <person name="Ahrendt S.R."/>
            <person name="Lipzen A."/>
            <person name="Sullivan W."/>
            <person name="Andreopoulos W.B."/>
            <person name="Clum A."/>
            <person name="Lindquist E."/>
            <person name="Daum C."/>
            <person name="Ramamoorthy G.K."/>
            <person name="Gryganskyi A."/>
            <person name="Culley D."/>
            <person name="Magnuson J.K."/>
            <person name="James T.Y."/>
            <person name="O'Malley M.A."/>
            <person name="Stajich J.E."/>
            <person name="Spatafora J.W."/>
            <person name="Visel A."/>
            <person name="Grigoriev I.V."/>
        </authorList>
    </citation>
    <scope>NUCLEOTIDE SEQUENCE [LARGE SCALE GENOMIC DNA]</scope>
    <source>
        <strain evidence="2 3">68-887.2</strain>
    </source>
</reference>
<proteinExistence type="predicted"/>
<dbReference type="InParanoid" id="A0A1Y2BEM1"/>
<gene>
    <name evidence="2" type="ORF">BCR39DRAFT_504111</name>
</gene>
<evidence type="ECO:0000313" key="3">
    <source>
        <dbReference type="Proteomes" id="UP000193986"/>
    </source>
</evidence>
<organism evidence="2 3">
    <name type="scientific">Naematelia encephala</name>
    <dbReference type="NCBI Taxonomy" id="71784"/>
    <lineage>
        <taxon>Eukaryota</taxon>
        <taxon>Fungi</taxon>
        <taxon>Dikarya</taxon>
        <taxon>Basidiomycota</taxon>
        <taxon>Agaricomycotina</taxon>
        <taxon>Tremellomycetes</taxon>
        <taxon>Tremellales</taxon>
        <taxon>Naemateliaceae</taxon>
        <taxon>Naematelia</taxon>
    </lineage>
</organism>
<sequence length="209" mass="23064">MDSTNTNGRPGRVSSDGNNEPIAGWQDEMTVATSDGSLAPESRGRDEHSTGIGRDTTGEIDATGSNIQSAFNFATGERHFRWWTRTESSGQIGEVPVIHDTSDSWYVAPGNPVRMYHTKITFTGFPAMISMVDGTIFDETIVDRTDTQWFVFPSLDNQPSLFIAFTRKHPPVTHIRTLTTRTEATDTQMTDTQPRPATDSDATSNSRDS</sequence>
<dbReference type="AlphaFoldDB" id="A0A1Y2BEM1"/>
<comment type="caution">
    <text evidence="2">The sequence shown here is derived from an EMBL/GenBank/DDBJ whole genome shotgun (WGS) entry which is preliminary data.</text>
</comment>
<accession>A0A1Y2BEM1</accession>
<feature type="region of interest" description="Disordered" evidence="1">
    <location>
        <begin position="1"/>
        <end position="65"/>
    </location>
</feature>
<feature type="compositionally biased region" description="Polar residues" evidence="1">
    <location>
        <begin position="188"/>
        <end position="209"/>
    </location>
</feature>
<evidence type="ECO:0000313" key="2">
    <source>
        <dbReference type="EMBL" id="ORY33146.1"/>
    </source>
</evidence>
<dbReference type="Proteomes" id="UP000193986">
    <property type="component" value="Unassembled WGS sequence"/>
</dbReference>
<keyword evidence="3" id="KW-1185">Reference proteome</keyword>